<dbReference type="AlphaFoldDB" id="V5WM86"/>
<dbReference type="PATRIC" id="fig|1307761.3.peg.3404"/>
<reference evidence="1 2" key="1">
    <citation type="journal article" date="2015" name="Stand. Genomic Sci.">
        <title>Complete genome sequence and description of Salinispira pacifica gen. nov., sp. nov., a novel spirochaete isolated form a hypersaline microbial mat.</title>
        <authorList>
            <person name="Ben Hania W."/>
            <person name="Joseph M."/>
            <person name="Schumann P."/>
            <person name="Bunk B."/>
            <person name="Fiebig A."/>
            <person name="Sproer C."/>
            <person name="Klenk H.P."/>
            <person name="Fardeau M.L."/>
            <person name="Spring S."/>
        </authorList>
    </citation>
    <scope>NUCLEOTIDE SEQUENCE [LARGE SCALE GENOMIC DNA]</scope>
    <source>
        <strain evidence="1 2">L21-RPul-D2</strain>
    </source>
</reference>
<evidence type="ECO:0000313" key="2">
    <source>
        <dbReference type="Proteomes" id="UP000018680"/>
    </source>
</evidence>
<protein>
    <submittedName>
        <fullName evidence="1">Histidine ammonia-lyase</fullName>
        <ecNumber evidence="1">4.3.1.3</ecNumber>
    </submittedName>
</protein>
<dbReference type="InterPro" id="IPR024083">
    <property type="entry name" value="Fumarase/histidase_N"/>
</dbReference>
<dbReference type="KEGG" id="slr:L21SP2_3415"/>
<dbReference type="EC" id="4.3.1.3" evidence="1"/>
<dbReference type="SUPFAM" id="SSF48557">
    <property type="entry name" value="L-aspartase-like"/>
    <property type="match status" value="1"/>
</dbReference>
<dbReference type="eggNOG" id="COG2986">
    <property type="taxonomic scope" value="Bacteria"/>
</dbReference>
<dbReference type="InterPro" id="IPR008948">
    <property type="entry name" value="L-Aspartase-like"/>
</dbReference>
<keyword evidence="2" id="KW-1185">Reference proteome</keyword>
<dbReference type="GO" id="GO:0004397">
    <property type="term" value="F:histidine ammonia-lyase activity"/>
    <property type="evidence" value="ECO:0007669"/>
    <property type="project" value="UniProtKB-EC"/>
</dbReference>
<organism evidence="1 2">
    <name type="scientific">Salinispira pacifica</name>
    <dbReference type="NCBI Taxonomy" id="1307761"/>
    <lineage>
        <taxon>Bacteria</taxon>
        <taxon>Pseudomonadati</taxon>
        <taxon>Spirochaetota</taxon>
        <taxon>Spirochaetia</taxon>
        <taxon>Spirochaetales</taxon>
        <taxon>Spirochaetaceae</taxon>
        <taxon>Salinispira</taxon>
    </lineage>
</organism>
<sequence>MEKSQSKWNLSISVSRESGGWVNCENIYRAYRSPGIISLEPEVLELAGTSREILERCIHRGDHIYGVTTGFGDDGTRDIPEKSRLELQEKLVEFHGAGSGPLLSPGESRAVFLCRIVSLAQGVSAVRPEFLEFMVKLFNLDVIPVLPSRGSVGASGDLTPLSYLAAMLQGKRRAWFGGEIRDSASVLQELGITPWKLGLKEGLAVMNGTAMLTALAAISLIEARSSARWCDRISSMTALSLGSSEEPFDSWVHQLKHHPGSIASAEEIRGSCELDSRPISRMERMGNIQPRYSMRCAPQTAGVLRDTVDLAELWIEREINSANDNPLFDPETGRVFHTGNFYGGHIAAACDYLRIALSTSAQLVDRQIQLLLEGSGSLRKNLAAGEEVTDFGLKALGISTTALSAEIQHFAAPVSVLSRPTESGNQDVVSMGSVSSLKLREQLDRMFLILAHGVTAGVRAVSQRDIKHRLSSELVKILEPAFQPPEEGALIDLQLQSVEKLIRRQDGIQE</sequence>
<gene>
    <name evidence="1" type="ORF">L21SP2_3415</name>
</gene>
<dbReference type="STRING" id="1307761.L21SP2_3415"/>
<dbReference type="PANTHER" id="PTHR10362">
    <property type="entry name" value="HISTIDINE AMMONIA-LYASE"/>
    <property type="match status" value="1"/>
</dbReference>
<accession>V5WM86</accession>
<dbReference type="Pfam" id="PF00221">
    <property type="entry name" value="Lyase_aromatic"/>
    <property type="match status" value="1"/>
</dbReference>
<name>V5WM86_9SPIO</name>
<dbReference type="Proteomes" id="UP000018680">
    <property type="component" value="Chromosome"/>
</dbReference>
<dbReference type="RefSeq" id="WP_024269641.1">
    <property type="nucleotide sequence ID" value="NC_023035.1"/>
</dbReference>
<dbReference type="Gene3D" id="1.20.200.10">
    <property type="entry name" value="Fumarase/aspartase (Central domain)"/>
    <property type="match status" value="1"/>
</dbReference>
<keyword evidence="1" id="KW-0456">Lyase</keyword>
<dbReference type="CDD" id="cd00332">
    <property type="entry name" value="PAL-HAL"/>
    <property type="match status" value="1"/>
</dbReference>
<dbReference type="OrthoDB" id="9806955at2"/>
<proteinExistence type="predicted"/>
<dbReference type="InterPro" id="IPR001106">
    <property type="entry name" value="Aromatic_Lyase"/>
</dbReference>
<evidence type="ECO:0000313" key="1">
    <source>
        <dbReference type="EMBL" id="AHC16753.1"/>
    </source>
</evidence>
<dbReference type="EMBL" id="CP006939">
    <property type="protein sequence ID" value="AHC16753.1"/>
    <property type="molecule type" value="Genomic_DNA"/>
</dbReference>
<dbReference type="HOGENOM" id="CLU_014801_4_0_12"/>
<dbReference type="Gene3D" id="1.10.275.10">
    <property type="entry name" value="Fumarase/aspartase (N-terminal domain)"/>
    <property type="match status" value="1"/>
</dbReference>
<dbReference type="InterPro" id="IPR022313">
    <property type="entry name" value="Phe/His_NH3-lyase_AS"/>
</dbReference>
<dbReference type="PROSITE" id="PS00488">
    <property type="entry name" value="PAL_HISTIDASE"/>
    <property type="match status" value="1"/>
</dbReference>